<feature type="compositionally biased region" description="Basic and acidic residues" evidence="1">
    <location>
        <begin position="737"/>
        <end position="773"/>
    </location>
</feature>
<dbReference type="HOGENOM" id="CLU_365953_0_0_0"/>
<evidence type="ECO:0000256" key="1">
    <source>
        <dbReference type="SAM" id="MobiDB-lite"/>
    </source>
</evidence>
<dbReference type="InterPro" id="IPR013783">
    <property type="entry name" value="Ig-like_fold"/>
</dbReference>
<dbReference type="RefSeq" id="WP_013629976.1">
    <property type="nucleotide sequence ID" value="NC_015174.1"/>
</dbReference>
<keyword evidence="3" id="KW-1185">Reference proteome</keyword>
<dbReference type="eggNOG" id="COG0526">
    <property type="taxonomic scope" value="Bacteria"/>
</dbReference>
<dbReference type="EMBL" id="CP002546">
    <property type="protein sequence ID" value="ADY61257.1"/>
    <property type="molecule type" value="Genomic_DNA"/>
</dbReference>
<dbReference type="AlphaFoldDB" id="F0SQ80"/>
<sequence length="779" mass="85558">MKTSTMLALRPTAGLGIYFRLALCLVLLPALVCGCENNGGSESGSTAIEDMAENDEQANEDASPWVGRWLFTITEQTTDFHPFLLQIEERQGQRGLQIIDRAPRPEFKDWKLKGAAFKPDGMQLAIDTGNVTLIFEGTMYDDEVFLGVVHPEDTPLPTPARFVKYPETSLRGFETPQPTDGVEAFQKARQAEDTVAAMETFIKENKNSPLVEQAYETLIVEEIASKADPERIQTLKTEMEAATGRWGNQLKMESMFTLASLLVDEPNYREIQGNTLNELSEMLGNEAPEQIQLRWDMLKGKYLLNSESGEEQKAGEEMLLGLLESQPFDFNAILALAKYYELQNQPQKALALYAKLAVAPGMSRMVGNIADPQSGDEVSLLSKTRALFEGSDEKFDAFLDETYEEVAFYFLPEEKPETSLSANRRTPLLELFTGAMCPPCVAGDLAVGGVEQTFPAPEAIVVRYHQHIPGPDPLTNSVGENRFSYYGGRGTPALYINGDTWESVGGYLVHAERHYANLMPYVADLLSQPSYIKIDLNAKAEGESIAITAKASELSDSRTNLKLRLLLVEPLIHYEAPNGIRLHEMVVRDSPGGLAGKAAEGASVSVETSVNVAELKTKLEKQLSAFEENRGYTFETKPLDMNSFRVIAFIQDDSSKEILQSAISPVVTLSGQDKPAKEEAKPEAEKKPAAEEKPAADKAEKPAEKPAEKEEMKAEEKPAATPEAKPENTKSPAAADKPADSDKPAEAKTESNEPEAKAETETDSKPADSKPAEETENAN</sequence>
<reference evidence="3" key="1">
    <citation type="submission" date="2011-02" db="EMBL/GenBank/DDBJ databases">
        <title>The complete genome of Planctomyces brasiliensis DSM 5305.</title>
        <authorList>
            <person name="Lucas S."/>
            <person name="Copeland A."/>
            <person name="Lapidus A."/>
            <person name="Bruce D."/>
            <person name="Goodwin L."/>
            <person name="Pitluck S."/>
            <person name="Kyrpides N."/>
            <person name="Mavromatis K."/>
            <person name="Pagani I."/>
            <person name="Ivanova N."/>
            <person name="Ovchinnikova G."/>
            <person name="Lu M."/>
            <person name="Detter J.C."/>
            <person name="Han C."/>
            <person name="Land M."/>
            <person name="Hauser L."/>
            <person name="Markowitz V."/>
            <person name="Cheng J.-F."/>
            <person name="Hugenholtz P."/>
            <person name="Woyke T."/>
            <person name="Wu D."/>
            <person name="Tindall B."/>
            <person name="Pomrenke H.G."/>
            <person name="Brambilla E."/>
            <person name="Klenk H.-P."/>
            <person name="Eisen J.A."/>
        </authorList>
    </citation>
    <scope>NUCLEOTIDE SEQUENCE [LARGE SCALE GENOMIC DNA]</scope>
    <source>
        <strain evidence="3">ATCC 49424 / DSM 5305 / JCM 21570 / NBRC 103401 / IFAM 1448</strain>
    </source>
</reference>
<name>F0SQ80_RUBBR</name>
<feature type="compositionally biased region" description="Basic and acidic residues" evidence="1">
    <location>
        <begin position="674"/>
        <end position="728"/>
    </location>
</feature>
<evidence type="ECO:0000313" key="2">
    <source>
        <dbReference type="EMBL" id="ADY61257.1"/>
    </source>
</evidence>
<dbReference type="SUPFAM" id="SSF52833">
    <property type="entry name" value="Thioredoxin-like"/>
    <property type="match status" value="1"/>
</dbReference>
<dbReference type="Proteomes" id="UP000006860">
    <property type="component" value="Chromosome"/>
</dbReference>
<organism evidence="2 3">
    <name type="scientific">Rubinisphaera brasiliensis (strain ATCC 49424 / DSM 5305 / JCM 21570 / IAM 15109 / NBRC 103401 / IFAM 1448)</name>
    <name type="common">Planctomyces brasiliensis</name>
    <dbReference type="NCBI Taxonomy" id="756272"/>
    <lineage>
        <taxon>Bacteria</taxon>
        <taxon>Pseudomonadati</taxon>
        <taxon>Planctomycetota</taxon>
        <taxon>Planctomycetia</taxon>
        <taxon>Planctomycetales</taxon>
        <taxon>Planctomycetaceae</taxon>
        <taxon>Rubinisphaera</taxon>
    </lineage>
</organism>
<dbReference type="Gene3D" id="2.60.40.10">
    <property type="entry name" value="Immunoglobulins"/>
    <property type="match status" value="1"/>
</dbReference>
<dbReference type="PROSITE" id="PS51257">
    <property type="entry name" value="PROKAR_LIPOPROTEIN"/>
    <property type="match status" value="1"/>
</dbReference>
<evidence type="ECO:0008006" key="4">
    <source>
        <dbReference type="Google" id="ProtNLM"/>
    </source>
</evidence>
<dbReference type="OrthoDB" id="253784at2"/>
<accession>F0SQ80</accession>
<feature type="region of interest" description="Disordered" evidence="1">
    <location>
        <begin position="669"/>
        <end position="779"/>
    </location>
</feature>
<protein>
    <recommendedName>
        <fullName evidence="4">Thioredoxin domain-containing protein</fullName>
    </recommendedName>
</protein>
<proteinExistence type="predicted"/>
<dbReference type="KEGG" id="pbs:Plabr_3660"/>
<gene>
    <name evidence="2" type="ordered locus">Plabr_3660</name>
</gene>
<dbReference type="InterPro" id="IPR036249">
    <property type="entry name" value="Thioredoxin-like_sf"/>
</dbReference>
<evidence type="ECO:0000313" key="3">
    <source>
        <dbReference type="Proteomes" id="UP000006860"/>
    </source>
</evidence>